<protein>
    <recommendedName>
        <fullName evidence="4">Transposase</fullName>
    </recommendedName>
</protein>
<organism evidence="3">
    <name type="scientific">Caldilineaceae bacterium SB0662_bin_9</name>
    <dbReference type="NCBI Taxonomy" id="2605258"/>
    <lineage>
        <taxon>Bacteria</taxon>
        <taxon>Bacillati</taxon>
        <taxon>Chloroflexota</taxon>
        <taxon>Caldilineae</taxon>
        <taxon>Caldilineales</taxon>
        <taxon>Caldilineaceae</taxon>
    </lineage>
</organism>
<proteinExistence type="predicted"/>
<evidence type="ECO:0000313" key="3">
    <source>
        <dbReference type="EMBL" id="MYD88723.1"/>
    </source>
</evidence>
<evidence type="ECO:0008006" key="4">
    <source>
        <dbReference type="Google" id="ProtNLM"/>
    </source>
</evidence>
<feature type="region of interest" description="Disordered" evidence="1">
    <location>
        <begin position="238"/>
        <end position="258"/>
    </location>
</feature>
<reference evidence="3" key="1">
    <citation type="submission" date="2019-09" db="EMBL/GenBank/DDBJ databases">
        <title>Characterisation of the sponge microbiome using genome-centric metagenomics.</title>
        <authorList>
            <person name="Engelberts J.P."/>
            <person name="Robbins S.J."/>
            <person name="De Goeij J.M."/>
            <person name="Aranda M."/>
            <person name="Bell S.C."/>
            <person name="Webster N.S."/>
        </authorList>
    </citation>
    <scope>NUCLEOTIDE SEQUENCE</scope>
    <source>
        <strain evidence="3">SB0662_bin_9</strain>
    </source>
</reference>
<evidence type="ECO:0000256" key="1">
    <source>
        <dbReference type="SAM" id="MobiDB-lite"/>
    </source>
</evidence>
<sequence length="258" mass="28396">MPHVNSRTPVRRRRVPIAAVAPVCATAPTSAICCWVPAAASLELLGCFVSSTSLWRDVQLRQAKAPWDTTAKLPGVVLLDETWLPLEGRKLPVDVVLDSEGQPRDLRRTGPDFDWTAYFPELEARGVQTLVADDNPTFRKALQGCGLDRQLCVGGCSACARARTRSCQPRRTRPCCRGWCGWVRELPLWGSQLLLVCCEWAHQDLVRLSPPALSLVEHVMDRWNDLVRCVRNPATPPARTGWRTGLTASSPGRGGPAA</sequence>
<dbReference type="AlphaFoldDB" id="A0A6B1DPG8"/>
<evidence type="ECO:0000256" key="2">
    <source>
        <dbReference type="SAM" id="SignalP"/>
    </source>
</evidence>
<keyword evidence="2" id="KW-0732">Signal</keyword>
<accession>A0A6B1DPG8</accession>
<gene>
    <name evidence="3" type="ORF">F4Y08_00045</name>
</gene>
<comment type="caution">
    <text evidence="3">The sequence shown here is derived from an EMBL/GenBank/DDBJ whole genome shotgun (WGS) entry which is preliminary data.</text>
</comment>
<name>A0A6B1DPG8_9CHLR</name>
<dbReference type="EMBL" id="VXPY01000001">
    <property type="protein sequence ID" value="MYD88723.1"/>
    <property type="molecule type" value="Genomic_DNA"/>
</dbReference>
<feature type="signal peptide" evidence="2">
    <location>
        <begin position="1"/>
        <end position="31"/>
    </location>
</feature>
<feature type="chain" id="PRO_5025561835" description="Transposase" evidence="2">
    <location>
        <begin position="32"/>
        <end position="258"/>
    </location>
</feature>